<feature type="transmembrane region" description="Helical" evidence="7">
    <location>
        <begin position="20"/>
        <end position="38"/>
    </location>
</feature>
<dbReference type="RefSeq" id="WP_046217810.1">
    <property type="nucleotide sequence ID" value="NZ_CP011974.1"/>
</dbReference>
<feature type="transmembrane region" description="Helical" evidence="7">
    <location>
        <begin position="157"/>
        <end position="175"/>
    </location>
</feature>
<dbReference type="Proteomes" id="UP000036202">
    <property type="component" value="Chromosome"/>
</dbReference>
<feature type="transmembrane region" description="Helical" evidence="7">
    <location>
        <begin position="305"/>
        <end position="325"/>
    </location>
</feature>
<dbReference type="NCBIfam" id="NF007995">
    <property type="entry name" value="PRK10720.1"/>
    <property type="match status" value="1"/>
</dbReference>
<organism evidence="8 9">
    <name type="scientific">Priestia filamentosa</name>
    <dbReference type="NCBI Taxonomy" id="1402861"/>
    <lineage>
        <taxon>Bacteria</taxon>
        <taxon>Bacillati</taxon>
        <taxon>Bacillota</taxon>
        <taxon>Bacilli</taxon>
        <taxon>Bacillales</taxon>
        <taxon>Bacillaceae</taxon>
        <taxon>Priestia</taxon>
    </lineage>
</organism>
<dbReference type="GO" id="GO:0005886">
    <property type="term" value="C:plasma membrane"/>
    <property type="evidence" value="ECO:0007669"/>
    <property type="project" value="UniProtKB-ARBA"/>
</dbReference>
<comment type="subcellular location">
    <subcellularLocation>
        <location evidence="1">Membrane</location>
        <topology evidence="1">Multi-pass membrane protein</topology>
    </subcellularLocation>
</comment>
<feature type="transmembrane region" description="Helical" evidence="7">
    <location>
        <begin position="182"/>
        <end position="201"/>
    </location>
</feature>
<evidence type="ECO:0000256" key="5">
    <source>
        <dbReference type="ARBA" id="ARBA00022989"/>
    </source>
</evidence>
<keyword evidence="5 7" id="KW-1133">Transmembrane helix</keyword>
<evidence type="ECO:0000256" key="3">
    <source>
        <dbReference type="ARBA" id="ARBA00022448"/>
    </source>
</evidence>
<dbReference type="PROSITE" id="PS01116">
    <property type="entry name" value="XANTH_URACIL_PERMASE"/>
    <property type="match status" value="1"/>
</dbReference>
<keyword evidence="4 7" id="KW-0812">Transmembrane</keyword>
<dbReference type="PANTHER" id="PTHR42810">
    <property type="entry name" value="PURINE PERMEASE C1399.01C-RELATED"/>
    <property type="match status" value="1"/>
</dbReference>
<gene>
    <name evidence="8" type="ORF">BEH_18525</name>
</gene>
<evidence type="ECO:0000256" key="1">
    <source>
        <dbReference type="ARBA" id="ARBA00004141"/>
    </source>
</evidence>
<proteinExistence type="inferred from homology"/>
<dbReference type="NCBIfam" id="TIGR00801">
    <property type="entry name" value="ncs2"/>
    <property type="match status" value="1"/>
</dbReference>
<feature type="transmembrane region" description="Helical" evidence="7">
    <location>
        <begin position="91"/>
        <end position="109"/>
    </location>
</feature>
<evidence type="ECO:0000256" key="7">
    <source>
        <dbReference type="SAM" id="Phobius"/>
    </source>
</evidence>
<keyword evidence="9" id="KW-1185">Reference proteome</keyword>
<dbReference type="KEGG" id="beo:BEH_18525"/>
<evidence type="ECO:0000256" key="4">
    <source>
        <dbReference type="ARBA" id="ARBA00022692"/>
    </source>
</evidence>
<feature type="transmembrane region" description="Helical" evidence="7">
    <location>
        <begin position="395"/>
        <end position="412"/>
    </location>
</feature>
<evidence type="ECO:0000313" key="9">
    <source>
        <dbReference type="Proteomes" id="UP000036202"/>
    </source>
</evidence>
<dbReference type="GO" id="GO:0042907">
    <property type="term" value="F:xanthine transmembrane transporter activity"/>
    <property type="evidence" value="ECO:0007669"/>
    <property type="project" value="TreeGrafter"/>
</dbReference>
<reference evidence="9" key="2">
    <citation type="submission" date="2015-06" db="EMBL/GenBank/DDBJ databases">
        <title>Genome Sequence of Bacillus endophyticus and Analysis of its Companion Mechanism in the Ketogulonigenium vulgare-Bacillus strain Consortium.</title>
        <authorList>
            <person name="Jia N."/>
            <person name="Du J."/>
            <person name="Ding M.-Z."/>
            <person name="Gao F."/>
            <person name="Yuan Y.-J."/>
        </authorList>
    </citation>
    <scope>NUCLEOTIDE SEQUENCE [LARGE SCALE GENOMIC DNA]</scope>
    <source>
        <strain evidence="9">Hbe603</strain>
    </source>
</reference>
<dbReference type="Pfam" id="PF00860">
    <property type="entry name" value="Xan_ur_permease"/>
    <property type="match status" value="1"/>
</dbReference>
<sequence length="434" mass="45801">MKKQTIGVQEKPLLSKWLPLSLQHLFAMFGSTVLVPFLVGLSPSIALISSGIGTLTFLLITKGQVPAYLGSSFAFIAPLIAAQASDGIQGAMFGTFLAGVIYAIVALLIKKTGVNWIMKLLPPVVVGPVIMVIGLSLAGSAVNMAMNDSDGNYNGKFLLVALVTLGVTVIASTYFKGFLGLIPVLIGLIVGYVFALAQGLVDFKQVQEASWIARPEFSVPFLSYTPSFSWHVALIMIPIAVVTLSEHIGHLFVLNKVVEKDFIKKPGLHRSILGDGVATMIAGLIGGPPNTTYGENIGVLAITKVFSVFVIGGAAVIAILFGFVGKVSALISSIPSPVMGGVSILLFGIIASSGLQMMIDKKVDLSDKRNLVISSIILVIGVGGTTLKITHQLELDGMTLAAIIGVVLNLVLPKEKKKQEAQQAEVIEIEKNIV</sequence>
<dbReference type="InterPro" id="IPR006043">
    <property type="entry name" value="NCS2"/>
</dbReference>
<dbReference type="AlphaFoldDB" id="A0A0H4KZX3"/>
<accession>A0A0H4KZX3</accession>
<evidence type="ECO:0000313" key="8">
    <source>
        <dbReference type="EMBL" id="AKO93903.1"/>
    </source>
</evidence>
<feature type="transmembrane region" description="Helical" evidence="7">
    <location>
        <begin position="337"/>
        <end position="359"/>
    </location>
</feature>
<dbReference type="EMBL" id="CP011974">
    <property type="protein sequence ID" value="AKO93903.1"/>
    <property type="molecule type" value="Genomic_DNA"/>
</dbReference>
<evidence type="ECO:0000256" key="2">
    <source>
        <dbReference type="ARBA" id="ARBA00008821"/>
    </source>
</evidence>
<evidence type="ECO:0000256" key="6">
    <source>
        <dbReference type="ARBA" id="ARBA00023136"/>
    </source>
</evidence>
<protein>
    <submittedName>
        <fullName evidence="8">Uracil permease</fullName>
    </submittedName>
</protein>
<feature type="transmembrane region" description="Helical" evidence="7">
    <location>
        <begin position="121"/>
        <end position="145"/>
    </location>
</feature>
<feature type="transmembrane region" description="Helical" evidence="7">
    <location>
        <begin position="371"/>
        <end position="389"/>
    </location>
</feature>
<comment type="similarity">
    <text evidence="2">Belongs to the nucleobase:cation symporter-2 (NCS2) (TC 2.A.40) family.</text>
</comment>
<dbReference type="InterPro" id="IPR006042">
    <property type="entry name" value="Xan_ur_permease"/>
</dbReference>
<dbReference type="OrthoDB" id="9779092at2"/>
<dbReference type="PATRIC" id="fig|135735.6.peg.3935"/>
<dbReference type="PANTHER" id="PTHR42810:SF2">
    <property type="entry name" value="PURINE PERMEASE C1399.01C-RELATED"/>
    <property type="match status" value="1"/>
</dbReference>
<feature type="transmembrane region" description="Helical" evidence="7">
    <location>
        <begin position="228"/>
        <end position="254"/>
    </location>
</feature>
<name>A0A0H4KZX3_9BACI</name>
<keyword evidence="3" id="KW-0813">Transport</keyword>
<reference evidence="8 9" key="1">
    <citation type="journal article" date="2015" name="PLoS ONE">
        <title>Genome Sequence of Bacillus endophyticus and Analysis of Its Companion Mechanism in the Ketogulonigenium vulgare-Bacillus Strain Consortium.</title>
        <authorList>
            <person name="Jia N."/>
            <person name="Du J."/>
            <person name="Ding M.Z."/>
            <person name="Gao F."/>
            <person name="Yuan Y.J."/>
        </authorList>
    </citation>
    <scope>NUCLEOTIDE SEQUENCE [LARGE SCALE GENOMIC DNA]</scope>
    <source>
        <strain evidence="8 9">Hbe603</strain>
    </source>
</reference>
<keyword evidence="6 7" id="KW-0472">Membrane</keyword>